<evidence type="ECO:0000313" key="2">
    <source>
        <dbReference type="Proteomes" id="UP001420932"/>
    </source>
</evidence>
<keyword evidence="2" id="KW-1185">Reference proteome</keyword>
<name>A0AAP0KY39_9MAGN</name>
<dbReference type="Proteomes" id="UP001420932">
    <property type="component" value="Unassembled WGS sequence"/>
</dbReference>
<accession>A0AAP0KY39</accession>
<proteinExistence type="predicted"/>
<sequence>MLGSGMCYGKLGLDKEYFSQLGVNDGRIFGASTLDRDRPFMGGFLIEDIRMFEKVSKTSAAHDPRNPIMVPEPPPPLVAVLETKAVCLGPLPLVAVHPTVVRCFSSLPWNALRSSLPRPSAAAGCATPLSFAALHRVCLGRLPPLAVRPPPQFVGIRRCSGTIFVAASETIVVALCHHCLCSPRRWSSWPRQPSPLARPFVAAACVTTAAGRRCLSLPGHCRSLKRTYKMWNASLEWLRAGIGYELRAFEDKVQRRHQELTQTTPDQPVDDEAVYYKVAGECPKGRVYGLGSLGRKKRRYVDGDASTSPVLAQRGMGNFMILSTPKELLEGVQVMEQILLLFLV</sequence>
<evidence type="ECO:0000313" key="1">
    <source>
        <dbReference type="EMBL" id="KAK9160806.1"/>
    </source>
</evidence>
<organism evidence="1 2">
    <name type="scientific">Stephania yunnanensis</name>
    <dbReference type="NCBI Taxonomy" id="152371"/>
    <lineage>
        <taxon>Eukaryota</taxon>
        <taxon>Viridiplantae</taxon>
        <taxon>Streptophyta</taxon>
        <taxon>Embryophyta</taxon>
        <taxon>Tracheophyta</taxon>
        <taxon>Spermatophyta</taxon>
        <taxon>Magnoliopsida</taxon>
        <taxon>Ranunculales</taxon>
        <taxon>Menispermaceae</taxon>
        <taxon>Menispermoideae</taxon>
        <taxon>Cissampelideae</taxon>
        <taxon>Stephania</taxon>
    </lineage>
</organism>
<reference evidence="1 2" key="1">
    <citation type="submission" date="2024-01" db="EMBL/GenBank/DDBJ databases">
        <title>Genome assemblies of Stephania.</title>
        <authorList>
            <person name="Yang L."/>
        </authorList>
    </citation>
    <scope>NUCLEOTIDE SEQUENCE [LARGE SCALE GENOMIC DNA]</scope>
    <source>
        <strain evidence="1">YNDBR</strain>
        <tissue evidence="1">Leaf</tissue>
    </source>
</reference>
<dbReference type="AlphaFoldDB" id="A0AAP0KY39"/>
<comment type="caution">
    <text evidence="1">The sequence shown here is derived from an EMBL/GenBank/DDBJ whole genome shotgun (WGS) entry which is preliminary data.</text>
</comment>
<gene>
    <name evidence="1" type="ORF">Syun_007147</name>
</gene>
<dbReference type="EMBL" id="JBBNAF010000003">
    <property type="protein sequence ID" value="KAK9160806.1"/>
    <property type="molecule type" value="Genomic_DNA"/>
</dbReference>
<protein>
    <submittedName>
        <fullName evidence="1">Uncharacterized protein</fullName>
    </submittedName>
</protein>